<evidence type="ECO:0000259" key="3">
    <source>
        <dbReference type="PROSITE" id="PS51635"/>
    </source>
</evidence>
<dbReference type="EMBL" id="JAWLUP010000014">
    <property type="protein sequence ID" value="MDV7264719.1"/>
    <property type="molecule type" value="Genomic_DNA"/>
</dbReference>
<dbReference type="GO" id="GO:0016787">
    <property type="term" value="F:hydrolase activity"/>
    <property type="evidence" value="ECO:0007669"/>
    <property type="project" value="UniProtKB-UniRule"/>
</dbReference>
<keyword evidence="2" id="KW-0442">Lipid degradation</keyword>
<feature type="short sequence motif" description="GXSXG" evidence="2">
    <location>
        <begin position="42"/>
        <end position="46"/>
    </location>
</feature>
<evidence type="ECO:0000256" key="2">
    <source>
        <dbReference type="PROSITE-ProRule" id="PRU01161"/>
    </source>
</evidence>
<dbReference type="Proteomes" id="UP001185863">
    <property type="component" value="Unassembled WGS sequence"/>
</dbReference>
<dbReference type="SUPFAM" id="SSF52151">
    <property type="entry name" value="FabD/lysophospholipase-like"/>
    <property type="match status" value="1"/>
</dbReference>
<dbReference type="InterPro" id="IPR002641">
    <property type="entry name" value="PNPLA_dom"/>
</dbReference>
<dbReference type="PROSITE" id="PS51635">
    <property type="entry name" value="PNPLA"/>
    <property type="match status" value="1"/>
</dbReference>
<protein>
    <submittedName>
        <fullName evidence="4">Patatin-like phospholipase family protein</fullName>
    </submittedName>
</protein>
<name>A0AAE4UYN9_9NOCA</name>
<reference evidence="4" key="1">
    <citation type="submission" date="2023-10" db="EMBL/GenBank/DDBJ databases">
        <title>Development of a sustainable strategy for remediation of hydrocarbon-contaminated territories based on the waste exchange concept.</title>
        <authorList>
            <person name="Krivoruchko A."/>
        </authorList>
    </citation>
    <scope>NUCLEOTIDE SEQUENCE</scope>
    <source>
        <strain evidence="4">IEGM 68</strain>
    </source>
</reference>
<gene>
    <name evidence="4" type="ORF">R4315_09190</name>
</gene>
<comment type="caution">
    <text evidence="4">The sequence shown here is derived from an EMBL/GenBank/DDBJ whole genome shotgun (WGS) entry which is preliminary data.</text>
</comment>
<dbReference type="Gene3D" id="3.40.1090.10">
    <property type="entry name" value="Cytosolic phospholipase A2 catalytic domain"/>
    <property type="match status" value="1"/>
</dbReference>
<evidence type="ECO:0000256" key="1">
    <source>
        <dbReference type="ARBA" id="ARBA00023098"/>
    </source>
</evidence>
<keyword evidence="2" id="KW-0378">Hydrolase</keyword>
<dbReference type="InterPro" id="IPR016035">
    <property type="entry name" value="Acyl_Trfase/lysoPLipase"/>
</dbReference>
<evidence type="ECO:0000313" key="5">
    <source>
        <dbReference type="Proteomes" id="UP001185863"/>
    </source>
</evidence>
<comment type="caution">
    <text evidence="2">Lacks conserved residue(s) required for the propagation of feature annotation.</text>
</comment>
<feature type="short sequence motif" description="DGA/G" evidence="2">
    <location>
        <begin position="198"/>
        <end position="200"/>
    </location>
</feature>
<dbReference type="AlphaFoldDB" id="A0AAE4UYN9"/>
<feature type="active site" description="Proton acceptor" evidence="2">
    <location>
        <position position="198"/>
    </location>
</feature>
<organism evidence="4 5">
    <name type="scientific">Rhodococcus oxybenzonivorans</name>
    <dbReference type="NCBI Taxonomy" id="1990687"/>
    <lineage>
        <taxon>Bacteria</taxon>
        <taxon>Bacillati</taxon>
        <taxon>Actinomycetota</taxon>
        <taxon>Actinomycetes</taxon>
        <taxon>Mycobacteriales</taxon>
        <taxon>Nocardiaceae</taxon>
        <taxon>Rhodococcus</taxon>
    </lineage>
</organism>
<feature type="active site" description="Nucleophile" evidence="2">
    <location>
        <position position="44"/>
    </location>
</feature>
<proteinExistence type="predicted"/>
<accession>A0AAE4UYN9</accession>
<dbReference type="GO" id="GO:0016042">
    <property type="term" value="P:lipid catabolic process"/>
    <property type="evidence" value="ECO:0007669"/>
    <property type="project" value="UniProtKB-UniRule"/>
</dbReference>
<keyword evidence="1 2" id="KW-0443">Lipid metabolism</keyword>
<evidence type="ECO:0000313" key="4">
    <source>
        <dbReference type="EMBL" id="MDV7264719.1"/>
    </source>
</evidence>
<dbReference type="RefSeq" id="WP_317744277.1">
    <property type="nucleotide sequence ID" value="NZ_JAWLUP010000014.1"/>
</dbReference>
<feature type="domain" description="PNPLA" evidence="3">
    <location>
        <begin position="6"/>
        <end position="211"/>
    </location>
</feature>
<dbReference type="Pfam" id="PF01734">
    <property type="entry name" value="Patatin"/>
    <property type="match status" value="1"/>
</dbReference>
<sequence length="319" mass="33312">MTRTGLAIGCGGTLGHAWSVQALATVQDALGWDARDAEVIIGTSAGAEIAVALGAGVPVWELLDSLYGSTDVRPELLAHRAARVRRLPPRPSPRLPATGLVRAGLRRRSVCTAVAGLLPSGRDDASWLRSFGDSLADDSSWVAHPNLWLVAVDAASGDRVPFGAPGSPPARLGDALAASWAIPGWFPPVPIGGRRYVDGGAVSSVSADLLAPLGLDRVVVIAPMTSATPVPGRGAERIERLLRRQMTTGLDREIARLRATGVTVRRIEPGPDELAAMGPNLMDARRRARTLAASRVALPDRVAAALAPSTTTSTRRGPS</sequence>